<organism evidence="2 3">
    <name type="scientific">Podarcis lilfordi</name>
    <name type="common">Lilford's wall lizard</name>
    <dbReference type="NCBI Taxonomy" id="74358"/>
    <lineage>
        <taxon>Eukaryota</taxon>
        <taxon>Metazoa</taxon>
        <taxon>Chordata</taxon>
        <taxon>Craniata</taxon>
        <taxon>Vertebrata</taxon>
        <taxon>Euteleostomi</taxon>
        <taxon>Lepidosauria</taxon>
        <taxon>Squamata</taxon>
        <taxon>Bifurcata</taxon>
        <taxon>Unidentata</taxon>
        <taxon>Episquamata</taxon>
        <taxon>Laterata</taxon>
        <taxon>Lacertibaenia</taxon>
        <taxon>Lacertidae</taxon>
        <taxon>Podarcis</taxon>
    </lineage>
</organism>
<dbReference type="EMBL" id="OX395131">
    <property type="protein sequence ID" value="CAI5776254.1"/>
    <property type="molecule type" value="Genomic_DNA"/>
</dbReference>
<proteinExistence type="predicted"/>
<dbReference type="AlphaFoldDB" id="A0AA35KF03"/>
<evidence type="ECO:0000313" key="2">
    <source>
        <dbReference type="EMBL" id="CAI5776254.1"/>
    </source>
</evidence>
<keyword evidence="3" id="KW-1185">Reference proteome</keyword>
<gene>
    <name evidence="2" type="ORF">PODLI_1B007191</name>
</gene>
<protein>
    <submittedName>
        <fullName evidence="2">Pogo transposable element with KRAB domain</fullName>
    </submittedName>
</protein>
<dbReference type="InterPro" id="IPR004875">
    <property type="entry name" value="DDE_SF_endonuclease_dom"/>
</dbReference>
<sequence>MLIFKRKTFPKEMIPRGIVHVHEKGWMDKNGMRVWVEKVWSKRPGGLLKKPALLVLDQFRAHISETTKKCFKEVKTHLAVIPGGLTSQLQPLNVSINKVFMREEWNKWMAAGNHDLKPTGRMKRPTLTQVCEWVKTSWHSVKEEIVVRSFKKCGISNALDGNEDGLLYKDSEESDVSDCEQLSFINSDSSTDEFLGLTED</sequence>
<evidence type="ECO:0000259" key="1">
    <source>
        <dbReference type="Pfam" id="PF03184"/>
    </source>
</evidence>
<evidence type="ECO:0000313" key="3">
    <source>
        <dbReference type="Proteomes" id="UP001178461"/>
    </source>
</evidence>
<dbReference type="Pfam" id="PF03184">
    <property type="entry name" value="DDE_1"/>
    <property type="match status" value="1"/>
</dbReference>
<dbReference type="GO" id="GO:0003676">
    <property type="term" value="F:nucleic acid binding"/>
    <property type="evidence" value="ECO:0007669"/>
    <property type="project" value="InterPro"/>
</dbReference>
<reference evidence="2" key="1">
    <citation type="submission" date="2022-12" db="EMBL/GenBank/DDBJ databases">
        <authorList>
            <person name="Alioto T."/>
            <person name="Alioto T."/>
            <person name="Gomez Garrido J."/>
        </authorList>
    </citation>
    <scope>NUCLEOTIDE SEQUENCE</scope>
</reference>
<accession>A0AA35KF03</accession>
<feature type="domain" description="DDE-1" evidence="1">
    <location>
        <begin position="20"/>
        <end position="150"/>
    </location>
</feature>
<dbReference type="Proteomes" id="UP001178461">
    <property type="component" value="Chromosome 6"/>
</dbReference>
<name>A0AA35KF03_9SAUR</name>